<keyword evidence="9" id="KW-1185">Reference proteome</keyword>
<feature type="transmembrane region" description="Helical" evidence="6">
    <location>
        <begin position="368"/>
        <end position="388"/>
    </location>
</feature>
<reference evidence="8 9" key="1">
    <citation type="submission" date="2019-06" db="EMBL/GenBank/DDBJ databases">
        <title>Sequencing the genomes of 1000 actinobacteria strains.</title>
        <authorList>
            <person name="Klenk H.-P."/>
        </authorList>
    </citation>
    <scope>NUCLEOTIDE SEQUENCE [LARGE SCALE GENOMIC DNA]</scope>
    <source>
        <strain evidence="8 9">DSM 21947</strain>
    </source>
</reference>
<dbReference type="Proteomes" id="UP000316560">
    <property type="component" value="Unassembled WGS sequence"/>
</dbReference>
<feature type="transmembrane region" description="Helical" evidence="6">
    <location>
        <begin position="135"/>
        <end position="153"/>
    </location>
</feature>
<feature type="transmembrane region" description="Helical" evidence="6">
    <location>
        <begin position="158"/>
        <end position="175"/>
    </location>
</feature>
<dbReference type="InterPro" id="IPR032694">
    <property type="entry name" value="CopC/D"/>
</dbReference>
<proteinExistence type="predicted"/>
<dbReference type="Pfam" id="PF09678">
    <property type="entry name" value="Caa3_CtaG"/>
    <property type="match status" value="1"/>
</dbReference>
<evidence type="ECO:0000256" key="4">
    <source>
        <dbReference type="ARBA" id="ARBA00022989"/>
    </source>
</evidence>
<feature type="transmembrane region" description="Helical" evidence="6">
    <location>
        <begin position="550"/>
        <end position="576"/>
    </location>
</feature>
<keyword evidence="3 6" id="KW-0812">Transmembrane</keyword>
<protein>
    <submittedName>
        <fullName evidence="8">Putative copper resistance protein D</fullName>
    </submittedName>
</protein>
<dbReference type="PANTHER" id="PTHR34820">
    <property type="entry name" value="INNER MEMBRANE PROTEIN YEBZ"/>
    <property type="match status" value="1"/>
</dbReference>
<feature type="transmembrane region" description="Helical" evidence="6">
    <location>
        <begin position="479"/>
        <end position="501"/>
    </location>
</feature>
<dbReference type="PANTHER" id="PTHR34820:SF4">
    <property type="entry name" value="INNER MEMBRANE PROTEIN YEBZ"/>
    <property type="match status" value="1"/>
</dbReference>
<accession>A0A8H2K5A4</accession>
<comment type="subcellular location">
    <subcellularLocation>
        <location evidence="1">Cell membrane</location>
        <topology evidence="1">Multi-pass membrane protein</topology>
    </subcellularLocation>
</comment>
<sequence>MLRISRIAGPAILLVVASVAVIAGLQYGGGAVAPILLDPGAVVRWGLPISKLVVNVGLAATIGALLLAIFAMSPKHDEYSLTLDVAAAGAAVWAVASAFTGFFTFLSVRNQPIDLTNAFGDVLASFLTVTELGQAWLATVLIAAVVTVLCFAVRNPTGLAFVLVLAVAGLVPMALQGHSGGTEDHDAATSAIFLHLLFAALWLGGLLAIAIAQPTLTKKRLTVVLRRYSTVALISFIVVSVSGYVSAEIRVENLANLLTPYGILVVVKVFALIMLGLFGAVYRNYAIGRLESSRPKSRGWFWWIVSAELAFMGLASGAATALAVTPTPVPEIVAADIPDSSSAAYLTGSPLPPPVSVSNLFTLWSFDLIWVLLTAFAIFFYLAGVWRLHKRGDRWPIHRTVFWVSGMVLLFYITNGGVNVYGGYLFSIHMLGHMTLGMMIPVLLVPGAPITLVMRAVAKRTDGSRGAREWLLLIVHSRYLATIGHPVVAAGIFVFSLWIFYYTPLFRWATTDHVGHEWMTIHFLATGYLFVQSLIGVDPSPHRPAYPIRLLTLLATMAFHAFFGLSLMTGSGLLLADWYGAMGWDTGVSALQDQRIGGGIAWSVGEIPTISLAIAVVIMWRRSDGRDTVRYDRRAERDGDAELDAYNEMLAQRR</sequence>
<dbReference type="GO" id="GO:0006825">
    <property type="term" value="P:copper ion transport"/>
    <property type="evidence" value="ECO:0007669"/>
    <property type="project" value="InterPro"/>
</dbReference>
<keyword evidence="5 6" id="KW-0472">Membrane</keyword>
<keyword evidence="2" id="KW-1003">Cell membrane</keyword>
<dbReference type="InterPro" id="IPR019108">
    <property type="entry name" value="Caa3_assmbl_CtaG-rel"/>
</dbReference>
<dbReference type="Pfam" id="PF05425">
    <property type="entry name" value="CopD"/>
    <property type="match status" value="1"/>
</dbReference>
<evidence type="ECO:0000256" key="3">
    <source>
        <dbReference type="ARBA" id="ARBA00022692"/>
    </source>
</evidence>
<dbReference type="RefSeq" id="WP_215730418.1">
    <property type="nucleotide sequence ID" value="NZ_VFRA01000001.1"/>
</dbReference>
<feature type="transmembrane region" description="Helical" evidence="6">
    <location>
        <begin position="521"/>
        <end position="538"/>
    </location>
</feature>
<evidence type="ECO:0000313" key="8">
    <source>
        <dbReference type="EMBL" id="TQO20083.1"/>
    </source>
</evidence>
<evidence type="ECO:0000259" key="7">
    <source>
        <dbReference type="Pfam" id="PF05425"/>
    </source>
</evidence>
<evidence type="ECO:0000256" key="2">
    <source>
        <dbReference type="ARBA" id="ARBA00022475"/>
    </source>
</evidence>
<feature type="transmembrane region" description="Helical" evidence="6">
    <location>
        <begin position="187"/>
        <end position="212"/>
    </location>
</feature>
<evidence type="ECO:0000256" key="1">
    <source>
        <dbReference type="ARBA" id="ARBA00004651"/>
    </source>
</evidence>
<feature type="domain" description="Copper resistance protein D" evidence="7">
    <location>
        <begin position="224"/>
        <end position="322"/>
    </location>
</feature>
<dbReference type="InterPro" id="IPR008457">
    <property type="entry name" value="Cu-R_CopD_dom"/>
</dbReference>
<feature type="transmembrane region" description="Helical" evidence="6">
    <location>
        <begin position="12"/>
        <end position="37"/>
    </location>
</feature>
<feature type="transmembrane region" description="Helical" evidence="6">
    <location>
        <begin position="224"/>
        <end position="246"/>
    </location>
</feature>
<comment type="caution">
    <text evidence="8">The sequence shown here is derived from an EMBL/GenBank/DDBJ whole genome shotgun (WGS) entry which is preliminary data.</text>
</comment>
<name>A0A8H2K5A4_9MICO</name>
<evidence type="ECO:0000256" key="6">
    <source>
        <dbReference type="SAM" id="Phobius"/>
    </source>
</evidence>
<keyword evidence="4 6" id="KW-1133">Transmembrane helix</keyword>
<organism evidence="8 9">
    <name type="scientific">Rhodoglobus vestalii</name>
    <dbReference type="NCBI Taxonomy" id="193384"/>
    <lineage>
        <taxon>Bacteria</taxon>
        <taxon>Bacillati</taxon>
        <taxon>Actinomycetota</taxon>
        <taxon>Actinomycetes</taxon>
        <taxon>Micrococcales</taxon>
        <taxon>Microbacteriaceae</taxon>
        <taxon>Rhodoglobus</taxon>
    </lineage>
</organism>
<feature type="transmembrane region" description="Helical" evidence="6">
    <location>
        <begin position="400"/>
        <end position="418"/>
    </location>
</feature>
<dbReference type="GO" id="GO:0005886">
    <property type="term" value="C:plasma membrane"/>
    <property type="evidence" value="ECO:0007669"/>
    <property type="project" value="UniProtKB-SubCell"/>
</dbReference>
<feature type="transmembrane region" description="Helical" evidence="6">
    <location>
        <begin position="49"/>
        <end position="71"/>
    </location>
</feature>
<gene>
    <name evidence="8" type="ORF">FB472_1694</name>
</gene>
<feature type="transmembrane region" description="Helical" evidence="6">
    <location>
        <begin position="258"/>
        <end position="280"/>
    </location>
</feature>
<feature type="transmembrane region" description="Helical" evidence="6">
    <location>
        <begin position="83"/>
        <end position="106"/>
    </location>
</feature>
<evidence type="ECO:0000313" key="9">
    <source>
        <dbReference type="Proteomes" id="UP000316560"/>
    </source>
</evidence>
<feature type="transmembrane region" description="Helical" evidence="6">
    <location>
        <begin position="596"/>
        <end position="620"/>
    </location>
</feature>
<feature type="transmembrane region" description="Helical" evidence="6">
    <location>
        <begin position="438"/>
        <end position="458"/>
    </location>
</feature>
<evidence type="ECO:0000256" key="5">
    <source>
        <dbReference type="ARBA" id="ARBA00023136"/>
    </source>
</evidence>
<feature type="transmembrane region" description="Helical" evidence="6">
    <location>
        <begin position="300"/>
        <end position="324"/>
    </location>
</feature>
<dbReference type="EMBL" id="VFRA01000001">
    <property type="protein sequence ID" value="TQO20083.1"/>
    <property type="molecule type" value="Genomic_DNA"/>
</dbReference>
<dbReference type="AlphaFoldDB" id="A0A8H2K5A4"/>